<feature type="transmembrane region" description="Helical" evidence="1">
    <location>
        <begin position="65"/>
        <end position="85"/>
    </location>
</feature>
<reference evidence="2" key="1">
    <citation type="submission" date="2023-05" db="EMBL/GenBank/DDBJ databases">
        <title>Nepenthes gracilis genome sequencing.</title>
        <authorList>
            <person name="Fukushima K."/>
        </authorList>
    </citation>
    <scope>NUCLEOTIDE SEQUENCE</scope>
    <source>
        <strain evidence="2">SING2019-196</strain>
    </source>
</reference>
<evidence type="ECO:0000313" key="3">
    <source>
        <dbReference type="Proteomes" id="UP001279734"/>
    </source>
</evidence>
<organism evidence="2 3">
    <name type="scientific">Nepenthes gracilis</name>
    <name type="common">Slender pitcher plant</name>
    <dbReference type="NCBI Taxonomy" id="150966"/>
    <lineage>
        <taxon>Eukaryota</taxon>
        <taxon>Viridiplantae</taxon>
        <taxon>Streptophyta</taxon>
        <taxon>Embryophyta</taxon>
        <taxon>Tracheophyta</taxon>
        <taxon>Spermatophyta</taxon>
        <taxon>Magnoliopsida</taxon>
        <taxon>eudicotyledons</taxon>
        <taxon>Gunneridae</taxon>
        <taxon>Pentapetalae</taxon>
        <taxon>Caryophyllales</taxon>
        <taxon>Nepenthaceae</taxon>
        <taxon>Nepenthes</taxon>
    </lineage>
</organism>
<gene>
    <name evidence="2" type="ORF">Nepgr_024835</name>
</gene>
<dbReference type="Proteomes" id="UP001279734">
    <property type="component" value="Unassembled WGS sequence"/>
</dbReference>
<evidence type="ECO:0000256" key="1">
    <source>
        <dbReference type="SAM" id="Phobius"/>
    </source>
</evidence>
<keyword evidence="1" id="KW-1133">Transmembrane helix</keyword>
<name>A0AAD3XZ00_NEPGR</name>
<evidence type="ECO:0000313" key="2">
    <source>
        <dbReference type="EMBL" id="GMH22992.1"/>
    </source>
</evidence>
<keyword evidence="1" id="KW-0472">Membrane</keyword>
<accession>A0AAD3XZ00</accession>
<dbReference type="EMBL" id="BSYO01000025">
    <property type="protein sequence ID" value="GMH22992.1"/>
    <property type="molecule type" value="Genomic_DNA"/>
</dbReference>
<dbReference type="AlphaFoldDB" id="A0AAD3XZ00"/>
<keyword evidence="3" id="KW-1185">Reference proteome</keyword>
<comment type="caution">
    <text evidence="2">The sequence shown here is derived from an EMBL/GenBank/DDBJ whole genome shotgun (WGS) entry which is preliminary data.</text>
</comment>
<keyword evidence="1" id="KW-0812">Transmembrane</keyword>
<protein>
    <submittedName>
        <fullName evidence="2">Uncharacterized protein</fullName>
    </submittedName>
</protein>
<sequence>MTRTNREMVQIFLSEHSVLDKLTKMRIGTGKERGGLYYLEGTRKLPPKSEQVLQVTRDTLNKTKLFYGTIGSVIHLLIIQNVYFLSCFKMFQPPVYDVNNAFLLRIIV</sequence>
<proteinExistence type="predicted"/>